<keyword evidence="2" id="KW-1185">Reference proteome</keyword>
<gene>
    <name evidence="1" type="ORF">FMM06_14295</name>
</gene>
<protein>
    <submittedName>
        <fullName evidence="1">Uncharacterized protein</fullName>
    </submittedName>
</protein>
<accession>A0A552UAT6</accession>
<evidence type="ECO:0000313" key="1">
    <source>
        <dbReference type="EMBL" id="TRW15324.1"/>
    </source>
</evidence>
<dbReference type="AlphaFoldDB" id="A0A552UAT6"/>
<comment type="caution">
    <text evidence="1">The sequence shown here is derived from an EMBL/GenBank/DDBJ whole genome shotgun (WGS) entry which is preliminary data.</text>
</comment>
<reference evidence="1 2" key="1">
    <citation type="submission" date="2019-07" db="EMBL/GenBank/DDBJ databases">
        <title>Novel species isolated from glacier.</title>
        <authorList>
            <person name="Liu Q."/>
            <person name="Xin Y.-H."/>
        </authorList>
    </citation>
    <scope>NUCLEOTIDE SEQUENCE [LARGE SCALE GENOMIC DNA]</scope>
    <source>
        <strain evidence="1 2">LB1R16</strain>
    </source>
</reference>
<proteinExistence type="predicted"/>
<evidence type="ECO:0000313" key="2">
    <source>
        <dbReference type="Proteomes" id="UP000317894"/>
    </source>
</evidence>
<dbReference type="EMBL" id="VJWA01000002">
    <property type="protein sequence ID" value="TRW15324.1"/>
    <property type="molecule type" value="Genomic_DNA"/>
</dbReference>
<sequence>MSLNRPGSPRAICASIETFR</sequence>
<name>A0A552UAT6_9SPHN</name>
<organism evidence="1 2">
    <name type="scientific">Glacieibacterium frigidum</name>
    <dbReference type="NCBI Taxonomy" id="2593303"/>
    <lineage>
        <taxon>Bacteria</taxon>
        <taxon>Pseudomonadati</taxon>
        <taxon>Pseudomonadota</taxon>
        <taxon>Alphaproteobacteria</taxon>
        <taxon>Sphingomonadales</taxon>
        <taxon>Sphingosinicellaceae</taxon>
        <taxon>Glacieibacterium</taxon>
    </lineage>
</organism>
<dbReference type="Proteomes" id="UP000317894">
    <property type="component" value="Unassembled WGS sequence"/>
</dbReference>